<keyword evidence="2" id="KW-1185">Reference proteome</keyword>
<accession>A0ABS8V4G4</accession>
<dbReference type="EMBL" id="JACEIK010003518">
    <property type="protein sequence ID" value="MCD9642043.1"/>
    <property type="molecule type" value="Genomic_DNA"/>
</dbReference>
<reference evidence="1 2" key="1">
    <citation type="journal article" date="2021" name="BMC Genomics">
        <title>Datura genome reveals duplications of psychoactive alkaloid biosynthetic genes and high mutation rate following tissue culture.</title>
        <authorList>
            <person name="Rajewski A."/>
            <person name="Carter-House D."/>
            <person name="Stajich J."/>
            <person name="Litt A."/>
        </authorList>
    </citation>
    <scope>NUCLEOTIDE SEQUENCE [LARGE SCALE GENOMIC DNA]</scope>
    <source>
        <strain evidence="1">AR-01</strain>
    </source>
</reference>
<comment type="caution">
    <text evidence="1">The sequence shown here is derived from an EMBL/GenBank/DDBJ whole genome shotgun (WGS) entry which is preliminary data.</text>
</comment>
<dbReference type="Proteomes" id="UP000823775">
    <property type="component" value="Unassembled WGS sequence"/>
</dbReference>
<name>A0ABS8V4G4_DATST</name>
<evidence type="ECO:0000313" key="2">
    <source>
        <dbReference type="Proteomes" id="UP000823775"/>
    </source>
</evidence>
<gene>
    <name evidence="1" type="ORF">HAX54_028632</name>
</gene>
<evidence type="ECO:0000313" key="1">
    <source>
        <dbReference type="EMBL" id="MCD9642043.1"/>
    </source>
</evidence>
<protein>
    <submittedName>
        <fullName evidence="1">Uncharacterized protein</fullName>
    </submittedName>
</protein>
<proteinExistence type="predicted"/>
<organism evidence="1 2">
    <name type="scientific">Datura stramonium</name>
    <name type="common">Jimsonweed</name>
    <name type="synonym">Common thornapple</name>
    <dbReference type="NCBI Taxonomy" id="4076"/>
    <lineage>
        <taxon>Eukaryota</taxon>
        <taxon>Viridiplantae</taxon>
        <taxon>Streptophyta</taxon>
        <taxon>Embryophyta</taxon>
        <taxon>Tracheophyta</taxon>
        <taxon>Spermatophyta</taxon>
        <taxon>Magnoliopsida</taxon>
        <taxon>eudicotyledons</taxon>
        <taxon>Gunneridae</taxon>
        <taxon>Pentapetalae</taxon>
        <taxon>asterids</taxon>
        <taxon>lamiids</taxon>
        <taxon>Solanales</taxon>
        <taxon>Solanaceae</taxon>
        <taxon>Solanoideae</taxon>
        <taxon>Datureae</taxon>
        <taxon>Datura</taxon>
    </lineage>
</organism>
<feature type="non-terminal residue" evidence="1">
    <location>
        <position position="52"/>
    </location>
</feature>
<sequence>MVKRVGVLGSGRNLKDLCRSMGQSTSLNSPYTCACARPVAAGMHLRTEVPNA</sequence>